<protein>
    <submittedName>
        <fullName evidence="1">Uncharacterized protein</fullName>
    </submittedName>
</protein>
<gene>
    <name evidence="1" type="ORF">CTRU02_201836</name>
</gene>
<keyword evidence="2" id="KW-1185">Reference proteome</keyword>
<organism evidence="1 2">
    <name type="scientific">Colletotrichum truncatum</name>
    <name type="common">Anthracnose fungus</name>
    <name type="synonym">Colletotrichum capsici</name>
    <dbReference type="NCBI Taxonomy" id="5467"/>
    <lineage>
        <taxon>Eukaryota</taxon>
        <taxon>Fungi</taxon>
        <taxon>Dikarya</taxon>
        <taxon>Ascomycota</taxon>
        <taxon>Pezizomycotina</taxon>
        <taxon>Sordariomycetes</taxon>
        <taxon>Hypocreomycetidae</taxon>
        <taxon>Glomerellales</taxon>
        <taxon>Glomerellaceae</taxon>
        <taxon>Colletotrichum</taxon>
        <taxon>Colletotrichum truncatum species complex</taxon>
    </lineage>
</organism>
<reference evidence="1 2" key="1">
    <citation type="journal article" date="2020" name="Phytopathology">
        <title>Genome Sequence Resources of Colletotrichum truncatum, C. plurivorum, C. musicola, and C. sojae: Four Species Pathogenic to Soybean (Glycine max).</title>
        <authorList>
            <person name="Rogerio F."/>
            <person name="Boufleur T.R."/>
            <person name="Ciampi-Guillardi M."/>
            <person name="Sukno S.A."/>
            <person name="Thon M.R."/>
            <person name="Massola Junior N.S."/>
            <person name="Baroncelli R."/>
        </authorList>
    </citation>
    <scope>NUCLEOTIDE SEQUENCE [LARGE SCALE GENOMIC DNA]</scope>
    <source>
        <strain evidence="1 2">CMES1059</strain>
    </source>
</reference>
<evidence type="ECO:0000313" key="2">
    <source>
        <dbReference type="Proteomes" id="UP000805649"/>
    </source>
</evidence>
<proteinExistence type="predicted"/>
<name>A0ACC3ZIF5_COLTU</name>
<comment type="caution">
    <text evidence="1">The sequence shown here is derived from an EMBL/GenBank/DDBJ whole genome shotgun (WGS) entry which is preliminary data.</text>
</comment>
<evidence type="ECO:0000313" key="1">
    <source>
        <dbReference type="EMBL" id="KAL0943949.1"/>
    </source>
</evidence>
<dbReference type="Proteomes" id="UP000805649">
    <property type="component" value="Unassembled WGS sequence"/>
</dbReference>
<accession>A0ACC3ZIF5</accession>
<dbReference type="EMBL" id="VUJX02000001">
    <property type="protein sequence ID" value="KAL0943949.1"/>
    <property type="molecule type" value="Genomic_DNA"/>
</dbReference>
<sequence length="281" mass="32262">MSDVPLTTIEAGLASQAQPSATPSVRRNRNSLSIARNWILNLLTFREASSTVSNPHTPQEAVLRELIYRHEVNRYPRGWAQIAAEQDHSVNLAIHRKFGNLSQRCFLHVEHKLTKLESELLELDLHIANENQDEEQQGLDGPSNAAARYIEERDRKVEEILSVLAPYRRLILDDKEIGLLYEVGDIEHRLRYGKIKNSGVISREEMAFLYHANDFVSTRPDKLRLSFEKLFYKFRHFPAMKLIEQSDTREEEHAKHLDGSAVFTASGFSSCGAARWFCCCR</sequence>